<dbReference type="SMART" id="SM00530">
    <property type="entry name" value="HTH_XRE"/>
    <property type="match status" value="1"/>
</dbReference>
<dbReference type="GO" id="GO:0003677">
    <property type="term" value="F:DNA binding"/>
    <property type="evidence" value="ECO:0007669"/>
    <property type="project" value="InterPro"/>
</dbReference>
<dbReference type="AlphaFoldDB" id="A0A844XN00"/>
<evidence type="ECO:0000313" key="3">
    <source>
        <dbReference type="Proteomes" id="UP000448199"/>
    </source>
</evidence>
<dbReference type="InterPro" id="IPR001387">
    <property type="entry name" value="Cro/C1-type_HTH"/>
</dbReference>
<dbReference type="Pfam" id="PF01381">
    <property type="entry name" value="HTH_3"/>
    <property type="match status" value="1"/>
</dbReference>
<dbReference type="SUPFAM" id="SSF47413">
    <property type="entry name" value="lambda repressor-like DNA-binding domains"/>
    <property type="match status" value="1"/>
</dbReference>
<dbReference type="CDD" id="cd00093">
    <property type="entry name" value="HTH_XRE"/>
    <property type="match status" value="1"/>
</dbReference>
<feature type="domain" description="HTH cro/C1-type" evidence="1">
    <location>
        <begin position="8"/>
        <end position="62"/>
    </location>
</feature>
<dbReference type="EMBL" id="WTYC01000002">
    <property type="protein sequence ID" value="MXO47545.1"/>
    <property type="molecule type" value="Genomic_DNA"/>
</dbReference>
<evidence type="ECO:0000259" key="1">
    <source>
        <dbReference type="PROSITE" id="PS50943"/>
    </source>
</evidence>
<dbReference type="Gene3D" id="1.10.260.40">
    <property type="entry name" value="lambda repressor-like DNA-binding domains"/>
    <property type="match status" value="1"/>
</dbReference>
<keyword evidence="3" id="KW-1185">Reference proteome</keyword>
<dbReference type="Proteomes" id="UP000448199">
    <property type="component" value="Unassembled WGS sequence"/>
</dbReference>
<dbReference type="PROSITE" id="PS50943">
    <property type="entry name" value="HTH_CROC1"/>
    <property type="match status" value="1"/>
</dbReference>
<dbReference type="InterPro" id="IPR021675">
    <property type="entry name" value="DUF3261"/>
</dbReference>
<sequence>MSEISESIKAARAAKGFTQRQLGERVGLPQSHISKIESGAVDLQLSSLIEIARALDLELKLVPRKTLPAIESVVRSQRERHDTSRALTTIAETRRFAERIRENFPSVTQVDELQKALNNIEPAYFNPEMLRDIQEALQPVAHLRKHLQDLGWVLEDQVGTRKLVRQIQNATRALQNIRNLQSHATHLENAPRLPAYRLEEDDE</sequence>
<dbReference type="Pfam" id="PF11659">
    <property type="entry name" value="DUF3261"/>
    <property type="match status" value="1"/>
</dbReference>
<dbReference type="InterPro" id="IPR010982">
    <property type="entry name" value="Lambda_DNA-bd_dom_sf"/>
</dbReference>
<protein>
    <submittedName>
        <fullName evidence="2">DUF3261 domain-containing protein</fullName>
    </submittedName>
</protein>
<name>A0A844XN00_9SPHN</name>
<proteinExistence type="predicted"/>
<reference evidence="2 3" key="1">
    <citation type="submission" date="2019-12" db="EMBL/GenBank/DDBJ databases">
        <title>Genomic-based taxomic classification of the family Erythrobacteraceae.</title>
        <authorList>
            <person name="Xu L."/>
        </authorList>
    </citation>
    <scope>NUCLEOTIDE SEQUENCE [LARGE SCALE GENOMIC DNA]</scope>
    <source>
        <strain evidence="2 3">DSM 17792</strain>
    </source>
</reference>
<organism evidence="2 3">
    <name type="scientific">Qipengyuania vulgaris</name>
    <dbReference type="NCBI Taxonomy" id="291985"/>
    <lineage>
        <taxon>Bacteria</taxon>
        <taxon>Pseudomonadati</taxon>
        <taxon>Pseudomonadota</taxon>
        <taxon>Alphaproteobacteria</taxon>
        <taxon>Sphingomonadales</taxon>
        <taxon>Erythrobacteraceae</taxon>
        <taxon>Qipengyuania</taxon>
    </lineage>
</organism>
<gene>
    <name evidence="2" type="ORF">GRI69_04645</name>
</gene>
<dbReference type="OrthoDB" id="9805356at2"/>
<comment type="caution">
    <text evidence="2">The sequence shown here is derived from an EMBL/GenBank/DDBJ whole genome shotgun (WGS) entry which is preliminary data.</text>
</comment>
<accession>A0A844XN00</accession>
<dbReference type="RefSeq" id="WP_160727109.1">
    <property type="nucleotide sequence ID" value="NZ_WTYC01000002.1"/>
</dbReference>
<evidence type="ECO:0000313" key="2">
    <source>
        <dbReference type="EMBL" id="MXO47545.1"/>
    </source>
</evidence>